<evidence type="ECO:0000313" key="1">
    <source>
        <dbReference type="EMBL" id="KAK4233270.1"/>
    </source>
</evidence>
<organism evidence="1 2">
    <name type="scientific">Achaetomium macrosporum</name>
    <dbReference type="NCBI Taxonomy" id="79813"/>
    <lineage>
        <taxon>Eukaryota</taxon>
        <taxon>Fungi</taxon>
        <taxon>Dikarya</taxon>
        <taxon>Ascomycota</taxon>
        <taxon>Pezizomycotina</taxon>
        <taxon>Sordariomycetes</taxon>
        <taxon>Sordariomycetidae</taxon>
        <taxon>Sordariales</taxon>
        <taxon>Chaetomiaceae</taxon>
        <taxon>Achaetomium</taxon>
    </lineage>
</organism>
<sequence length="284" mass="32613">EERAMVRTVNSTYSVIEVWRRLVAAADFNVLRLERRALRKEDKYSEADRLFLKWPQEGEKRDGPAYSITNSLCEKVEATAADIIVILTALYQRADDIPAPPLTRMSFHNAVLELGIGGFRLGCLQDTKFWQYTISLVRDPDDPTRVRPIVTSNILRNKTKETQKTCKYKKSKSVAHSSTLVPYPLLCQASLVITRAIQMDALDTTSFGSARELFQRPVLGKTDRIDIPWKEKFRNEIIFPLKYAEFWALWHRCLVVIGSRKHLRPYSLRVGAGARIDGILLPRY</sequence>
<gene>
    <name evidence="1" type="ORF">C8A03DRAFT_19623</name>
</gene>
<evidence type="ECO:0000313" key="2">
    <source>
        <dbReference type="Proteomes" id="UP001303760"/>
    </source>
</evidence>
<name>A0AAN7H9T7_9PEZI</name>
<reference evidence="1" key="1">
    <citation type="journal article" date="2023" name="Mol. Phylogenet. Evol.">
        <title>Genome-scale phylogeny and comparative genomics of the fungal order Sordariales.</title>
        <authorList>
            <person name="Hensen N."/>
            <person name="Bonometti L."/>
            <person name="Westerberg I."/>
            <person name="Brannstrom I.O."/>
            <person name="Guillou S."/>
            <person name="Cros-Aarteil S."/>
            <person name="Calhoun S."/>
            <person name="Haridas S."/>
            <person name="Kuo A."/>
            <person name="Mondo S."/>
            <person name="Pangilinan J."/>
            <person name="Riley R."/>
            <person name="LaButti K."/>
            <person name="Andreopoulos B."/>
            <person name="Lipzen A."/>
            <person name="Chen C."/>
            <person name="Yan M."/>
            <person name="Daum C."/>
            <person name="Ng V."/>
            <person name="Clum A."/>
            <person name="Steindorff A."/>
            <person name="Ohm R.A."/>
            <person name="Martin F."/>
            <person name="Silar P."/>
            <person name="Natvig D.O."/>
            <person name="Lalanne C."/>
            <person name="Gautier V."/>
            <person name="Ament-Velasquez S.L."/>
            <person name="Kruys A."/>
            <person name="Hutchinson M.I."/>
            <person name="Powell A.J."/>
            <person name="Barry K."/>
            <person name="Miller A.N."/>
            <person name="Grigoriev I.V."/>
            <person name="Debuchy R."/>
            <person name="Gladieux P."/>
            <person name="Hiltunen Thoren M."/>
            <person name="Johannesson H."/>
        </authorList>
    </citation>
    <scope>NUCLEOTIDE SEQUENCE</scope>
    <source>
        <strain evidence="1">CBS 532.94</strain>
    </source>
</reference>
<dbReference type="Proteomes" id="UP001303760">
    <property type="component" value="Unassembled WGS sequence"/>
</dbReference>
<reference evidence="1" key="2">
    <citation type="submission" date="2023-05" db="EMBL/GenBank/DDBJ databases">
        <authorList>
            <consortium name="Lawrence Berkeley National Laboratory"/>
            <person name="Steindorff A."/>
            <person name="Hensen N."/>
            <person name="Bonometti L."/>
            <person name="Westerberg I."/>
            <person name="Brannstrom I.O."/>
            <person name="Guillou S."/>
            <person name="Cros-Aarteil S."/>
            <person name="Calhoun S."/>
            <person name="Haridas S."/>
            <person name="Kuo A."/>
            <person name="Mondo S."/>
            <person name="Pangilinan J."/>
            <person name="Riley R."/>
            <person name="Labutti K."/>
            <person name="Andreopoulos B."/>
            <person name="Lipzen A."/>
            <person name="Chen C."/>
            <person name="Yanf M."/>
            <person name="Daum C."/>
            <person name="Ng V."/>
            <person name="Clum A."/>
            <person name="Ohm R."/>
            <person name="Martin F."/>
            <person name="Silar P."/>
            <person name="Natvig D."/>
            <person name="Lalanne C."/>
            <person name="Gautier V."/>
            <person name="Ament-Velasquez S.L."/>
            <person name="Kruys A."/>
            <person name="Hutchinson M.I."/>
            <person name="Powell A.J."/>
            <person name="Barry K."/>
            <person name="Miller A.N."/>
            <person name="Grigoriev I.V."/>
            <person name="Debuchy R."/>
            <person name="Gladieux P."/>
            <person name="Thoren M.H."/>
            <person name="Johannesson H."/>
        </authorList>
    </citation>
    <scope>NUCLEOTIDE SEQUENCE</scope>
    <source>
        <strain evidence="1">CBS 532.94</strain>
    </source>
</reference>
<dbReference type="AlphaFoldDB" id="A0AAN7H9T7"/>
<feature type="non-terminal residue" evidence="1">
    <location>
        <position position="1"/>
    </location>
</feature>
<protein>
    <submittedName>
        <fullName evidence="1">Uncharacterized protein</fullName>
    </submittedName>
</protein>
<comment type="caution">
    <text evidence="1">The sequence shown here is derived from an EMBL/GenBank/DDBJ whole genome shotgun (WGS) entry which is preliminary data.</text>
</comment>
<dbReference type="EMBL" id="MU860605">
    <property type="protein sequence ID" value="KAK4233270.1"/>
    <property type="molecule type" value="Genomic_DNA"/>
</dbReference>
<accession>A0AAN7H9T7</accession>
<proteinExistence type="predicted"/>
<keyword evidence="2" id="KW-1185">Reference proteome</keyword>